<protein>
    <submittedName>
        <fullName evidence="3">SpoIIE family protein phosphatase</fullName>
    </submittedName>
</protein>
<keyword evidence="4" id="KW-1185">Reference proteome</keyword>
<dbReference type="AlphaFoldDB" id="A0A853ER93"/>
<reference evidence="3 4" key="1">
    <citation type="submission" date="2020-07" db="EMBL/GenBank/DDBJ databases">
        <title>MOT database genomes.</title>
        <authorList>
            <person name="Joseph S."/>
            <person name="Aduse-Opoku J."/>
            <person name="Hashim A."/>
            <person name="Wade W."/>
            <person name="Curtis M."/>
        </authorList>
    </citation>
    <scope>NUCLEOTIDE SEQUENCE [LARGE SCALE GENOMIC DNA]</scope>
    <source>
        <strain evidence="3 4">DSM 100099</strain>
    </source>
</reference>
<feature type="domain" description="PPM-type phosphatase" evidence="2">
    <location>
        <begin position="340"/>
        <end position="561"/>
    </location>
</feature>
<name>A0A853ER93_9MICO</name>
<dbReference type="Pfam" id="PF07228">
    <property type="entry name" value="SpoIIE"/>
    <property type="match status" value="1"/>
</dbReference>
<dbReference type="InterPro" id="IPR001932">
    <property type="entry name" value="PPM-type_phosphatase-like_dom"/>
</dbReference>
<dbReference type="SUPFAM" id="SSF55781">
    <property type="entry name" value="GAF domain-like"/>
    <property type="match status" value="1"/>
</dbReference>
<dbReference type="SMART" id="SM00331">
    <property type="entry name" value="PP2C_SIG"/>
    <property type="match status" value="1"/>
</dbReference>
<dbReference type="InterPro" id="IPR013656">
    <property type="entry name" value="PAS_4"/>
</dbReference>
<gene>
    <name evidence="3" type="ORF">HZZ10_06125</name>
</gene>
<dbReference type="EMBL" id="JACBYE010000010">
    <property type="protein sequence ID" value="NYS93106.1"/>
    <property type="molecule type" value="Genomic_DNA"/>
</dbReference>
<comment type="caution">
    <text evidence="3">The sequence shown here is derived from an EMBL/GenBank/DDBJ whole genome shotgun (WGS) entry which is preliminary data.</text>
</comment>
<keyword evidence="1" id="KW-0378">Hydrolase</keyword>
<dbReference type="Proteomes" id="UP000561011">
    <property type="component" value="Unassembled WGS sequence"/>
</dbReference>
<sequence length="566" mass="61732">MDSEWFAPTALSSDMGAATLAFPWEQTPLGPISTWDESLRQTARMCFSTRFPVMFVWGPELTMVYNDGYREMLGTQKRLWALGAPAHEVWAEIWDDVGPLFDEVLTTRRPTWSVDTPLLMNRSGFDEETYFTFSYSPLVDDAGEVVGVLDIATETTSQVVDRRRLSTVDALHVALQEHRGSTEDLARTVVDLLGGTADVEACAVYLPSPSGIRLAATSDDALLAELPTGLVDKVRTTGRPVVHERTFVAPLEVDGDSAPGGVLVMRARPHRPFDASQRQFMMLTTSAVASAVRASEWQRAQIDYLRAHAELNEIRARQAREGSIELQHSLLTPPPTPRDLEVVVRYQPAGDDLEIGGDWYDAFVTKDGATTVVVGDVTGHDHRAAATMAQLRGIVRTIAYVTGGCPSAVLEETDKAVLGLALGSGATATAVVARIEQSEADRARGVRTLRWSNAGHPYPVLLRADGTVELLHRPNDVLVGLLPTAERHDHEVELRDGDTLFLYTDGLVERRGVLLSTSIDLLTRTLAGRQDLSVDDLADHVLATLAPGAEADDVALVLVRAMPQDV</sequence>
<evidence type="ECO:0000313" key="3">
    <source>
        <dbReference type="EMBL" id="NYS93106.1"/>
    </source>
</evidence>
<proteinExistence type="predicted"/>
<dbReference type="RefSeq" id="WP_179912844.1">
    <property type="nucleotide sequence ID" value="NZ_JACBYE010000010.1"/>
</dbReference>
<dbReference type="InterPro" id="IPR052016">
    <property type="entry name" value="Bact_Sigma-Reg"/>
</dbReference>
<dbReference type="PANTHER" id="PTHR43156:SF2">
    <property type="entry name" value="STAGE II SPORULATION PROTEIN E"/>
    <property type="match status" value="1"/>
</dbReference>
<accession>A0A853ER93</accession>
<evidence type="ECO:0000256" key="1">
    <source>
        <dbReference type="ARBA" id="ARBA00022801"/>
    </source>
</evidence>
<dbReference type="Gene3D" id="3.60.40.10">
    <property type="entry name" value="PPM-type phosphatase domain"/>
    <property type="match status" value="1"/>
</dbReference>
<evidence type="ECO:0000313" key="4">
    <source>
        <dbReference type="Proteomes" id="UP000561011"/>
    </source>
</evidence>
<dbReference type="GO" id="GO:0016791">
    <property type="term" value="F:phosphatase activity"/>
    <property type="evidence" value="ECO:0007669"/>
    <property type="project" value="TreeGrafter"/>
</dbReference>
<organism evidence="3 4">
    <name type="scientific">Sanguibacter inulinus</name>
    <dbReference type="NCBI Taxonomy" id="60922"/>
    <lineage>
        <taxon>Bacteria</taxon>
        <taxon>Bacillati</taxon>
        <taxon>Actinomycetota</taxon>
        <taxon>Actinomycetes</taxon>
        <taxon>Micrococcales</taxon>
        <taxon>Sanguibacteraceae</taxon>
        <taxon>Sanguibacter</taxon>
    </lineage>
</organism>
<evidence type="ECO:0000259" key="2">
    <source>
        <dbReference type="SMART" id="SM00331"/>
    </source>
</evidence>
<dbReference type="Pfam" id="PF08448">
    <property type="entry name" value="PAS_4"/>
    <property type="match status" value="1"/>
</dbReference>
<dbReference type="SUPFAM" id="SSF81606">
    <property type="entry name" value="PP2C-like"/>
    <property type="match status" value="1"/>
</dbReference>
<dbReference type="InterPro" id="IPR036457">
    <property type="entry name" value="PPM-type-like_dom_sf"/>
</dbReference>
<dbReference type="Gene3D" id="3.30.450.20">
    <property type="entry name" value="PAS domain"/>
    <property type="match status" value="1"/>
</dbReference>
<dbReference type="PANTHER" id="PTHR43156">
    <property type="entry name" value="STAGE II SPORULATION PROTEIN E-RELATED"/>
    <property type="match status" value="1"/>
</dbReference>